<feature type="compositionally biased region" description="Basic and acidic residues" evidence="1">
    <location>
        <begin position="1"/>
        <end position="11"/>
    </location>
</feature>
<sequence length="119" mass="13275">MGVHPEPEQQKQRGNADMMTRDVDKRAEHCKEYIGNQQQRRGVPVAGKINQRSPEEQPKNDPADQQRHVELEVRKQHDVPGKAVVEACVRGQYQRGIQQPNGKAVLCSNAGGCVGVRRG</sequence>
<feature type="compositionally biased region" description="Basic and acidic residues" evidence="1">
    <location>
        <begin position="19"/>
        <end position="32"/>
    </location>
</feature>
<evidence type="ECO:0000256" key="1">
    <source>
        <dbReference type="SAM" id="MobiDB-lite"/>
    </source>
</evidence>
<dbReference type="EMBL" id="VSSQ01129508">
    <property type="protein sequence ID" value="MPN57677.1"/>
    <property type="molecule type" value="Genomic_DNA"/>
</dbReference>
<organism evidence="2">
    <name type="scientific">bioreactor metagenome</name>
    <dbReference type="NCBI Taxonomy" id="1076179"/>
    <lineage>
        <taxon>unclassified sequences</taxon>
        <taxon>metagenomes</taxon>
        <taxon>ecological metagenomes</taxon>
    </lineage>
</organism>
<feature type="region of interest" description="Disordered" evidence="1">
    <location>
        <begin position="1"/>
        <end position="67"/>
    </location>
</feature>
<comment type="caution">
    <text evidence="2">The sequence shown here is derived from an EMBL/GenBank/DDBJ whole genome shotgun (WGS) entry which is preliminary data.</text>
</comment>
<accession>A0A645J2N8</accession>
<proteinExistence type="predicted"/>
<gene>
    <name evidence="2" type="ORF">SDC9_205371</name>
</gene>
<name>A0A645J2N8_9ZZZZ</name>
<reference evidence="2" key="1">
    <citation type="submission" date="2019-08" db="EMBL/GenBank/DDBJ databases">
        <authorList>
            <person name="Kucharzyk K."/>
            <person name="Murdoch R.W."/>
            <person name="Higgins S."/>
            <person name="Loffler F."/>
        </authorList>
    </citation>
    <scope>NUCLEOTIDE SEQUENCE</scope>
</reference>
<dbReference type="AlphaFoldDB" id="A0A645J2N8"/>
<protein>
    <submittedName>
        <fullName evidence="2">Uncharacterized protein</fullName>
    </submittedName>
</protein>
<feature type="compositionally biased region" description="Basic and acidic residues" evidence="1">
    <location>
        <begin position="53"/>
        <end position="67"/>
    </location>
</feature>
<evidence type="ECO:0000313" key="2">
    <source>
        <dbReference type="EMBL" id="MPN57677.1"/>
    </source>
</evidence>